<protein>
    <submittedName>
        <fullName evidence="2">Uncharacterized protein</fullName>
    </submittedName>
</protein>
<feature type="compositionally biased region" description="Basic and acidic residues" evidence="1">
    <location>
        <begin position="23"/>
        <end position="32"/>
    </location>
</feature>
<organism evidence="2">
    <name type="scientific">Aplanochytrium stocchinoi</name>
    <dbReference type="NCBI Taxonomy" id="215587"/>
    <lineage>
        <taxon>Eukaryota</taxon>
        <taxon>Sar</taxon>
        <taxon>Stramenopiles</taxon>
        <taxon>Bigyra</taxon>
        <taxon>Labyrinthulomycetes</taxon>
        <taxon>Thraustochytrida</taxon>
        <taxon>Thraustochytriidae</taxon>
        <taxon>Aplanochytrium</taxon>
    </lineage>
</organism>
<name>A0A7S3PPT5_9STRA</name>
<dbReference type="EMBL" id="HBIN01021707">
    <property type="protein sequence ID" value="CAE0446650.1"/>
    <property type="molecule type" value="Transcribed_RNA"/>
</dbReference>
<sequence>MQLIFQEEARNGTAPVILGASRDNTKDQERLRNLPPPPKLNQPIPPMQNNRIGAQAAPTMPTQPRLTQLPMGQTQPPSTKGVAITSNPVAQPSVLHIPNGNQGDPTTGVPLSTQPPYTETGPPVGQRQDPNYRPSASIRRTIKENDGFVTTVGNPELAAKYGNKSNYRSGPSAVETASSTPPTSTPPSFTGRTSSPFAQRGRYVTYDAVNNKAGQFTRPTAMSPGQPPVRPQGVATQFSGQTNKGVKVFNPAQHQQQQQRPQQRQQFQQHNIPPVPSTTGTIANNSSPASPVTSPTSRFGATVARPVSPAKNAMSRPVTPPSNAAPSPDKKNVEYTQGSFT</sequence>
<feature type="compositionally biased region" description="Pro residues" evidence="1">
    <location>
        <begin position="34"/>
        <end position="46"/>
    </location>
</feature>
<reference evidence="2" key="1">
    <citation type="submission" date="2021-01" db="EMBL/GenBank/DDBJ databases">
        <authorList>
            <person name="Corre E."/>
            <person name="Pelletier E."/>
            <person name="Niang G."/>
            <person name="Scheremetjew M."/>
            <person name="Finn R."/>
            <person name="Kale V."/>
            <person name="Holt S."/>
            <person name="Cochrane G."/>
            <person name="Meng A."/>
            <person name="Brown T."/>
            <person name="Cohen L."/>
        </authorList>
    </citation>
    <scope>NUCLEOTIDE SEQUENCE</scope>
    <source>
        <strain evidence="2">GSBS06</strain>
    </source>
</reference>
<gene>
    <name evidence="2" type="ORF">ASTO00021_LOCUS16641</name>
</gene>
<feature type="region of interest" description="Disordered" evidence="1">
    <location>
        <begin position="97"/>
        <end position="133"/>
    </location>
</feature>
<feature type="region of interest" description="Disordered" evidence="1">
    <location>
        <begin position="161"/>
        <end position="199"/>
    </location>
</feature>
<evidence type="ECO:0000313" key="2">
    <source>
        <dbReference type="EMBL" id="CAE0446650.1"/>
    </source>
</evidence>
<feature type="region of interest" description="Disordered" evidence="1">
    <location>
        <begin position="215"/>
        <end position="341"/>
    </location>
</feature>
<feature type="compositionally biased region" description="Low complexity" evidence="1">
    <location>
        <begin position="171"/>
        <end position="196"/>
    </location>
</feature>
<feature type="compositionally biased region" description="Polar residues" evidence="1">
    <location>
        <begin position="234"/>
        <end position="244"/>
    </location>
</feature>
<feature type="region of interest" description="Disordered" evidence="1">
    <location>
        <begin position="1"/>
        <end position="81"/>
    </location>
</feature>
<feature type="compositionally biased region" description="Polar residues" evidence="1">
    <location>
        <begin position="99"/>
        <end position="117"/>
    </location>
</feature>
<accession>A0A7S3PPT5</accession>
<feature type="compositionally biased region" description="Polar residues" evidence="1">
    <location>
        <begin position="60"/>
        <end position="81"/>
    </location>
</feature>
<feature type="compositionally biased region" description="Low complexity" evidence="1">
    <location>
        <begin position="253"/>
        <end position="270"/>
    </location>
</feature>
<feature type="compositionally biased region" description="Low complexity" evidence="1">
    <location>
        <begin position="283"/>
        <end position="297"/>
    </location>
</feature>
<dbReference type="AlphaFoldDB" id="A0A7S3PPT5"/>
<evidence type="ECO:0000256" key="1">
    <source>
        <dbReference type="SAM" id="MobiDB-lite"/>
    </source>
</evidence>
<proteinExistence type="predicted"/>